<dbReference type="Pfam" id="PF12009">
    <property type="entry name" value="Telomerase_RBD"/>
    <property type="match status" value="1"/>
</dbReference>
<accession>A0A9D4C323</accession>
<keyword evidence="4 7" id="KW-0460">Magnesium</keyword>
<dbReference type="EMBL" id="JAIWYP010000013">
    <property type="protein sequence ID" value="KAH3716235.1"/>
    <property type="molecule type" value="Genomic_DNA"/>
</dbReference>
<comment type="similarity">
    <text evidence="7">Belongs to the reverse transcriptase family. Telomerase subfamily.</text>
</comment>
<feature type="compositionally biased region" description="Basic and acidic residues" evidence="8">
    <location>
        <begin position="7"/>
        <end position="17"/>
    </location>
</feature>
<dbReference type="PANTHER" id="PTHR12066:SF0">
    <property type="entry name" value="TELOMERASE REVERSE TRANSCRIPTASE"/>
    <property type="match status" value="1"/>
</dbReference>
<evidence type="ECO:0000256" key="4">
    <source>
        <dbReference type="ARBA" id="ARBA00022842"/>
    </source>
</evidence>
<feature type="domain" description="Telomerase ribonucleoprotein complex - RNA-binding" evidence="9">
    <location>
        <begin position="222"/>
        <end position="349"/>
    </location>
</feature>
<dbReference type="GO" id="GO:0042162">
    <property type="term" value="F:telomeric DNA binding"/>
    <property type="evidence" value="ECO:0007669"/>
    <property type="project" value="TreeGrafter"/>
</dbReference>
<evidence type="ECO:0000313" key="11">
    <source>
        <dbReference type="Proteomes" id="UP000828390"/>
    </source>
</evidence>
<evidence type="ECO:0000256" key="8">
    <source>
        <dbReference type="SAM" id="MobiDB-lite"/>
    </source>
</evidence>
<keyword evidence="2 7" id="KW-0548">Nucleotidyltransferase</keyword>
<feature type="region of interest" description="Disordered" evidence="8">
    <location>
        <begin position="1"/>
        <end position="30"/>
    </location>
</feature>
<dbReference type="SMART" id="SM00975">
    <property type="entry name" value="Telomerase_RBD"/>
    <property type="match status" value="1"/>
</dbReference>
<proteinExistence type="inferred from homology"/>
<sequence>MGGSKTIEMERVHEKRGTQSLKRKRFDSNYEKQQRIETKKLSLQIEDGVPVKETPAFKTQDYLQGMVGTSGVDASSAVGKRQGMVGTSGVDASCAVGKRTKRKTVCAVNHTYRSTQAIDRKCILYVRNVREKFPKSSALSRLGDTSGSQLFSEVFTVLEATEGAKTRVVELLSEFGRKFKKGPTRTILTALCPLNKNATGKSVLTSKGCNISKLLQGHHHHRQVYLFVRACIRRMFPEELIGGRHNRKVLLKNISKVISLGKYDKMSLGQLMSGIKTKNVQWLLSVECNRCRLDLMSRLVHWIITQFVFVLLRTHFYITDTTFLRHRLVYYRQATWTRLHIQGMTGLLRRKIMSPVSEMFVRNLVSSRAGLGISTLRFLPKQKSLSL</sequence>
<comment type="subcellular location">
    <subcellularLocation>
        <location evidence="7">Nucleus</location>
    </subcellularLocation>
    <subcellularLocation>
        <location evidence="7">Chromosome</location>
        <location evidence="7">Telomere</location>
    </subcellularLocation>
</comment>
<keyword evidence="5 7" id="KW-0695">RNA-directed DNA polymerase</keyword>
<organism evidence="10 11">
    <name type="scientific">Dreissena polymorpha</name>
    <name type="common">Zebra mussel</name>
    <name type="synonym">Mytilus polymorpha</name>
    <dbReference type="NCBI Taxonomy" id="45954"/>
    <lineage>
        <taxon>Eukaryota</taxon>
        <taxon>Metazoa</taxon>
        <taxon>Spiralia</taxon>
        <taxon>Lophotrochozoa</taxon>
        <taxon>Mollusca</taxon>
        <taxon>Bivalvia</taxon>
        <taxon>Autobranchia</taxon>
        <taxon>Heteroconchia</taxon>
        <taxon>Euheterodonta</taxon>
        <taxon>Imparidentia</taxon>
        <taxon>Neoheterodontei</taxon>
        <taxon>Myida</taxon>
        <taxon>Dreissenoidea</taxon>
        <taxon>Dreissenidae</taxon>
        <taxon>Dreissena</taxon>
    </lineage>
</organism>
<dbReference type="GO" id="GO:0046872">
    <property type="term" value="F:metal ion binding"/>
    <property type="evidence" value="ECO:0007669"/>
    <property type="project" value="UniProtKB-KW"/>
</dbReference>
<evidence type="ECO:0000256" key="6">
    <source>
        <dbReference type="ARBA" id="ARBA00048173"/>
    </source>
</evidence>
<keyword evidence="7" id="KW-0158">Chromosome</keyword>
<evidence type="ECO:0000256" key="7">
    <source>
        <dbReference type="RuleBase" id="RU365061"/>
    </source>
</evidence>
<keyword evidence="11" id="KW-1185">Reference proteome</keyword>
<name>A0A9D4C323_DREPO</name>
<evidence type="ECO:0000256" key="5">
    <source>
        <dbReference type="ARBA" id="ARBA00022918"/>
    </source>
</evidence>
<keyword evidence="3 7" id="KW-0479">Metal-binding</keyword>
<protein>
    <recommendedName>
        <fullName evidence="7">Telomerase reverse transcriptase</fullName>
        <ecNumber evidence="7">2.7.7.49</ecNumber>
    </recommendedName>
    <alternativeName>
        <fullName evidence="7">Telomerase catalytic subunit</fullName>
    </alternativeName>
</protein>
<comment type="caution">
    <text evidence="10">The sequence shown here is derived from an EMBL/GenBank/DDBJ whole genome shotgun (WGS) entry which is preliminary data.</text>
</comment>
<dbReference type="EC" id="2.7.7.49" evidence="7"/>
<comment type="function">
    <text evidence="7">Telomerase is a ribonucleoprotein enzyme essential for the replication of chromosome termini in most eukaryotes. It elongates telomeres. It is a reverse transcriptase that adds simple sequence repeats to chromosome ends by copying a template sequence within the RNA component of the enzyme.</text>
</comment>
<evidence type="ECO:0000256" key="2">
    <source>
        <dbReference type="ARBA" id="ARBA00022695"/>
    </source>
</evidence>
<dbReference type="GO" id="GO:0000781">
    <property type="term" value="C:chromosome, telomeric region"/>
    <property type="evidence" value="ECO:0007669"/>
    <property type="project" value="UniProtKB-SubCell"/>
</dbReference>
<dbReference type="Gene3D" id="1.10.132.70">
    <property type="match status" value="1"/>
</dbReference>
<evidence type="ECO:0000259" key="9">
    <source>
        <dbReference type="SMART" id="SM00975"/>
    </source>
</evidence>
<dbReference type="AlphaFoldDB" id="A0A9D4C323"/>
<keyword evidence="7" id="KW-0779">Telomere</keyword>
<dbReference type="PANTHER" id="PTHR12066">
    <property type="entry name" value="TELOMERASE REVERSE TRANSCRIPTASE"/>
    <property type="match status" value="1"/>
</dbReference>
<dbReference type="GO" id="GO:0070034">
    <property type="term" value="F:telomerase RNA binding"/>
    <property type="evidence" value="ECO:0007669"/>
    <property type="project" value="TreeGrafter"/>
</dbReference>
<dbReference type="GO" id="GO:0000333">
    <property type="term" value="C:telomerase catalytic core complex"/>
    <property type="evidence" value="ECO:0007669"/>
    <property type="project" value="TreeGrafter"/>
</dbReference>
<gene>
    <name evidence="10" type="ORF">DPMN_058954</name>
</gene>
<dbReference type="GO" id="GO:0007004">
    <property type="term" value="P:telomere maintenance via telomerase"/>
    <property type="evidence" value="ECO:0007669"/>
    <property type="project" value="TreeGrafter"/>
</dbReference>
<dbReference type="GO" id="GO:0003720">
    <property type="term" value="F:telomerase activity"/>
    <property type="evidence" value="ECO:0007669"/>
    <property type="project" value="InterPro"/>
</dbReference>
<keyword evidence="7" id="KW-0539">Nucleus</keyword>
<evidence type="ECO:0000313" key="10">
    <source>
        <dbReference type="EMBL" id="KAH3716235.1"/>
    </source>
</evidence>
<dbReference type="InterPro" id="IPR003545">
    <property type="entry name" value="Telomerase_RT"/>
</dbReference>
<keyword evidence="1 7" id="KW-0808">Transferase</keyword>
<evidence type="ECO:0000256" key="1">
    <source>
        <dbReference type="ARBA" id="ARBA00022679"/>
    </source>
</evidence>
<dbReference type="InterPro" id="IPR021891">
    <property type="entry name" value="Telomerase_RBD"/>
</dbReference>
<reference evidence="10" key="1">
    <citation type="journal article" date="2019" name="bioRxiv">
        <title>The Genome of the Zebra Mussel, Dreissena polymorpha: A Resource for Invasive Species Research.</title>
        <authorList>
            <person name="McCartney M.A."/>
            <person name="Auch B."/>
            <person name="Kono T."/>
            <person name="Mallez S."/>
            <person name="Zhang Y."/>
            <person name="Obille A."/>
            <person name="Becker A."/>
            <person name="Abrahante J.E."/>
            <person name="Garbe J."/>
            <person name="Badalamenti J.P."/>
            <person name="Herman A."/>
            <person name="Mangelson H."/>
            <person name="Liachko I."/>
            <person name="Sullivan S."/>
            <person name="Sone E.D."/>
            <person name="Koren S."/>
            <person name="Silverstein K.A.T."/>
            <person name="Beckman K.B."/>
            <person name="Gohl D.M."/>
        </authorList>
    </citation>
    <scope>NUCLEOTIDE SEQUENCE</scope>
    <source>
        <strain evidence="10">Duluth1</strain>
        <tissue evidence="10">Whole animal</tissue>
    </source>
</reference>
<evidence type="ECO:0000256" key="3">
    <source>
        <dbReference type="ARBA" id="ARBA00022723"/>
    </source>
</evidence>
<dbReference type="Proteomes" id="UP000828390">
    <property type="component" value="Unassembled WGS sequence"/>
</dbReference>
<reference evidence="10" key="2">
    <citation type="submission" date="2020-11" db="EMBL/GenBank/DDBJ databases">
        <authorList>
            <person name="McCartney M.A."/>
            <person name="Auch B."/>
            <person name="Kono T."/>
            <person name="Mallez S."/>
            <person name="Becker A."/>
            <person name="Gohl D.M."/>
            <person name="Silverstein K.A.T."/>
            <person name="Koren S."/>
            <person name="Bechman K.B."/>
            <person name="Herman A."/>
            <person name="Abrahante J.E."/>
            <person name="Garbe J."/>
        </authorList>
    </citation>
    <scope>NUCLEOTIDE SEQUENCE</scope>
    <source>
        <strain evidence="10">Duluth1</strain>
        <tissue evidence="10">Whole animal</tissue>
    </source>
</reference>
<comment type="catalytic activity">
    <reaction evidence="6 7">
        <text>DNA(n) + a 2'-deoxyribonucleoside 5'-triphosphate = DNA(n+1) + diphosphate</text>
        <dbReference type="Rhea" id="RHEA:22508"/>
        <dbReference type="Rhea" id="RHEA-COMP:17339"/>
        <dbReference type="Rhea" id="RHEA-COMP:17340"/>
        <dbReference type="ChEBI" id="CHEBI:33019"/>
        <dbReference type="ChEBI" id="CHEBI:61560"/>
        <dbReference type="ChEBI" id="CHEBI:173112"/>
        <dbReference type="EC" id="2.7.7.49"/>
    </reaction>
</comment>